<feature type="region of interest" description="Disordered" evidence="6">
    <location>
        <begin position="205"/>
        <end position="363"/>
    </location>
</feature>
<feature type="compositionally biased region" description="Gly residues" evidence="6">
    <location>
        <begin position="331"/>
        <end position="343"/>
    </location>
</feature>
<dbReference type="EMBL" id="LK052936">
    <property type="protein sequence ID" value="CDR35949.1"/>
    <property type="molecule type" value="Genomic_DNA"/>
</dbReference>
<dbReference type="GO" id="GO:0007131">
    <property type="term" value="P:reciprocal meiotic recombination"/>
    <property type="evidence" value="ECO:0007669"/>
    <property type="project" value="InterPro"/>
</dbReference>
<dbReference type="InterPro" id="IPR017907">
    <property type="entry name" value="Znf_RING_CS"/>
</dbReference>
<evidence type="ECO:0000256" key="3">
    <source>
        <dbReference type="ARBA" id="ARBA00022833"/>
    </source>
</evidence>
<keyword evidence="1" id="KW-0479">Metal-binding</keyword>
<organism evidence="8">
    <name type="scientific">Rhodotorula toruloides</name>
    <name type="common">Yeast</name>
    <name type="synonym">Rhodosporidium toruloides</name>
    <dbReference type="NCBI Taxonomy" id="5286"/>
    <lineage>
        <taxon>Eukaryota</taxon>
        <taxon>Fungi</taxon>
        <taxon>Dikarya</taxon>
        <taxon>Basidiomycota</taxon>
        <taxon>Pucciniomycotina</taxon>
        <taxon>Microbotryomycetes</taxon>
        <taxon>Sporidiobolales</taxon>
        <taxon>Sporidiobolaceae</taxon>
        <taxon>Rhodotorula</taxon>
    </lineage>
</organism>
<dbReference type="Pfam" id="PF14634">
    <property type="entry name" value="zf-RING_5"/>
    <property type="match status" value="1"/>
</dbReference>
<sequence length="363" mass="38458">MDELRCNSLRCRKSLALEGSAVVTTCSHIFCVDCANALFSVPQICPACETALPDADDVVQTALNPHDSYKTSILSGLSPSVILDIASRALNFYTYQVQQETAFQALITKNAQERIAVLEAQCNTIMREAHAEINLLKERLAGTEKDLELERRRVHELQETHKANAKAYQKLKSQYDKTKQRSLLNPQSAPLAGDQSFANALASPALSSRQVPGTPRQTFVPAHASNNAGFGIQRSSSRASVSSRVGGTRPAGGQAAWSGSSGQQGRMSTSFGGGGGQQHEASRRPLGEQRTNVQSRGSGGSGGSGFAKAPHHAHEGEGGMQFLGQQQQQSGGMGGARSGGGFTGFNRNTAFRPAQAASRANSG</sequence>
<dbReference type="AlphaFoldDB" id="A0A061AEI3"/>
<dbReference type="InterPro" id="IPR001841">
    <property type="entry name" value="Znf_RING"/>
</dbReference>
<name>A0A061AEI3_RHOTO</name>
<dbReference type="SUPFAM" id="SSF57850">
    <property type="entry name" value="RING/U-box"/>
    <property type="match status" value="1"/>
</dbReference>
<evidence type="ECO:0000256" key="6">
    <source>
        <dbReference type="SAM" id="MobiDB-lite"/>
    </source>
</evidence>
<dbReference type="GO" id="GO:0000795">
    <property type="term" value="C:synaptonemal complex"/>
    <property type="evidence" value="ECO:0007669"/>
    <property type="project" value="InterPro"/>
</dbReference>
<protein>
    <submittedName>
        <fullName evidence="8">RHTO0S01e10814g1_1</fullName>
    </submittedName>
</protein>
<dbReference type="InterPro" id="IPR042448">
    <property type="entry name" value="CCNB1IP1"/>
</dbReference>
<dbReference type="GO" id="GO:0008270">
    <property type="term" value="F:zinc ion binding"/>
    <property type="evidence" value="ECO:0007669"/>
    <property type="project" value="UniProtKB-KW"/>
</dbReference>
<keyword evidence="3" id="KW-0862">Zinc</keyword>
<dbReference type="InterPro" id="IPR013083">
    <property type="entry name" value="Znf_RING/FYVE/PHD"/>
</dbReference>
<evidence type="ECO:0000256" key="1">
    <source>
        <dbReference type="ARBA" id="ARBA00022723"/>
    </source>
</evidence>
<evidence type="ECO:0000313" key="8">
    <source>
        <dbReference type="EMBL" id="CDR35949.1"/>
    </source>
</evidence>
<keyword evidence="2 4" id="KW-0863">Zinc-finger</keyword>
<feature type="domain" description="RING-type" evidence="7">
    <location>
        <begin position="11"/>
        <end position="49"/>
    </location>
</feature>
<dbReference type="Gene3D" id="3.30.40.10">
    <property type="entry name" value="Zinc/RING finger domain, C3HC4 (zinc finger)"/>
    <property type="match status" value="1"/>
</dbReference>
<dbReference type="PROSITE" id="PS50089">
    <property type="entry name" value="ZF_RING_2"/>
    <property type="match status" value="1"/>
</dbReference>
<reference evidence="8" key="1">
    <citation type="journal article" date="2014" name="Genome Announc.">
        <title>Draft genome sequence of Rhodosporidium toruloides CECT1137, an oleaginous yeast of biotechnological interest.</title>
        <authorList>
            <person name="Morin N."/>
            <person name="Calcas X."/>
            <person name="Devillers H."/>
            <person name="Durrens P."/>
            <person name="Sherman D.J."/>
            <person name="Nicaud J.-M."/>
            <person name="Neuveglise C."/>
        </authorList>
    </citation>
    <scope>NUCLEOTIDE SEQUENCE</scope>
    <source>
        <strain evidence="8">CECT1137</strain>
    </source>
</reference>
<feature type="compositionally biased region" description="Low complexity" evidence="6">
    <location>
        <begin position="320"/>
        <end position="330"/>
    </location>
</feature>
<dbReference type="PANTHER" id="PTHR14305:SF0">
    <property type="entry name" value="E3 UBIQUITIN-PROTEIN LIGASE CCNB1IP1"/>
    <property type="match status" value="1"/>
</dbReference>
<evidence type="ECO:0000259" key="7">
    <source>
        <dbReference type="PROSITE" id="PS50089"/>
    </source>
</evidence>
<feature type="coiled-coil region" evidence="5">
    <location>
        <begin position="108"/>
        <end position="160"/>
    </location>
</feature>
<feature type="compositionally biased region" description="Low complexity" evidence="6">
    <location>
        <begin position="234"/>
        <end position="265"/>
    </location>
</feature>
<proteinExistence type="predicted"/>
<evidence type="ECO:0000256" key="4">
    <source>
        <dbReference type="PROSITE-ProRule" id="PRU00175"/>
    </source>
</evidence>
<dbReference type="OrthoDB" id="441210at2759"/>
<evidence type="ECO:0000256" key="2">
    <source>
        <dbReference type="ARBA" id="ARBA00022771"/>
    </source>
</evidence>
<accession>A0A061AEI3</accession>
<feature type="compositionally biased region" description="Polar residues" evidence="6">
    <location>
        <begin position="205"/>
        <end position="217"/>
    </location>
</feature>
<keyword evidence="5" id="KW-0175">Coiled coil</keyword>
<evidence type="ECO:0000256" key="5">
    <source>
        <dbReference type="SAM" id="Coils"/>
    </source>
</evidence>
<gene>
    <name evidence="8" type="ORF">RHTO0S_01e10814g</name>
</gene>
<dbReference type="GO" id="GO:0061630">
    <property type="term" value="F:ubiquitin protein ligase activity"/>
    <property type="evidence" value="ECO:0007669"/>
    <property type="project" value="InterPro"/>
</dbReference>
<dbReference type="PANTHER" id="PTHR14305">
    <property type="entry name" value="E3 UBIQUITIN-PROTEIN LIGASE CCNB1IP1"/>
    <property type="match status" value="1"/>
</dbReference>
<dbReference type="PROSITE" id="PS00518">
    <property type="entry name" value="ZF_RING_1"/>
    <property type="match status" value="1"/>
</dbReference>